<organism evidence="2 3">
    <name type="scientific">Salipaludibacillus keqinensis</name>
    <dbReference type="NCBI Taxonomy" id="2045207"/>
    <lineage>
        <taxon>Bacteria</taxon>
        <taxon>Bacillati</taxon>
        <taxon>Bacillota</taxon>
        <taxon>Bacilli</taxon>
        <taxon>Bacillales</taxon>
        <taxon>Bacillaceae</taxon>
    </lineage>
</organism>
<feature type="domain" description="Peptidase M16 C-terminal" evidence="1">
    <location>
        <begin position="188"/>
        <end position="359"/>
    </location>
</feature>
<comment type="caution">
    <text evidence="2">The sequence shown here is derived from an EMBL/GenBank/DDBJ whole genome shotgun (WGS) entry which is preliminary data.</text>
</comment>
<dbReference type="Gene3D" id="3.30.830.10">
    <property type="entry name" value="Metalloenzyme, LuxS/M16 peptidase-like"/>
    <property type="match status" value="2"/>
</dbReference>
<dbReference type="Proteomes" id="UP000248214">
    <property type="component" value="Unassembled WGS sequence"/>
</dbReference>
<dbReference type="InterPro" id="IPR007863">
    <property type="entry name" value="Peptidase_M16_C"/>
</dbReference>
<dbReference type="AlphaFoldDB" id="A0A323TGR6"/>
<reference evidence="2 3" key="1">
    <citation type="submission" date="2017-10" db="EMBL/GenBank/DDBJ databases">
        <title>Bacillus sp. nov., a halophilic bacterium isolated from a Keqin Lake.</title>
        <authorList>
            <person name="Wang H."/>
        </authorList>
    </citation>
    <scope>NUCLEOTIDE SEQUENCE [LARGE SCALE GENOMIC DNA]</scope>
    <source>
        <strain evidence="2 3">KQ-12</strain>
    </source>
</reference>
<dbReference type="PANTHER" id="PTHR11851:SF186">
    <property type="entry name" value="INACTIVE METALLOPROTEASE YMFF-RELATED"/>
    <property type="match status" value="1"/>
</dbReference>
<dbReference type="NCBIfam" id="NF047422">
    <property type="entry name" value="YfmF_fam"/>
    <property type="match status" value="1"/>
</dbReference>
<dbReference type="InterPro" id="IPR011249">
    <property type="entry name" value="Metalloenz_LuxS/M16"/>
</dbReference>
<sequence length="430" mass="49491">MEQEQVVHYQVGPVRVHVIPSTTFKTNTIVIQMNAPLQKETVTKRSILPSVLQTGTKDYPTRQHIRSALEELYGASLSGDVAKKGEQQIISFRMDLANEKFLKDSEPLMDRGLKLLSSVFLHPKISNKQFDSKMLDEEKRTHRQKISSVYDDKMRFANKRLTEEMCEDEPFGLHVLGYEEDLEAIDGSNLYEYYQQALVEDQIDLYVMGDVKVDDLKKMIEKYFPLQSAAPEDNVSTENKFFQEKEKNEVIEEQSVQQGKLHIGYRTNVTYGDDDYFALQLFNGLFGGFSHSKLFINVREKASLAYYAASRVESHKGLLIVMSGIQSSKYDQATKIIFEQMEEMKQGKFTDADLDQTKAVYKNQVLETMDVPRGRIELEYHNQLASKAVPINEWLQKIDQVTKEEIIKVAQKIQLDTVYFLKGKEEAANE</sequence>
<dbReference type="PANTHER" id="PTHR11851">
    <property type="entry name" value="METALLOPROTEASE"/>
    <property type="match status" value="1"/>
</dbReference>
<accession>A0A323TGR6</accession>
<gene>
    <name evidence="2" type="ORF">CR194_07755</name>
</gene>
<dbReference type="SUPFAM" id="SSF63411">
    <property type="entry name" value="LuxS/MPP-like metallohydrolase"/>
    <property type="match status" value="2"/>
</dbReference>
<evidence type="ECO:0000313" key="3">
    <source>
        <dbReference type="Proteomes" id="UP000248214"/>
    </source>
</evidence>
<dbReference type="Pfam" id="PF05193">
    <property type="entry name" value="Peptidase_M16_C"/>
    <property type="match status" value="1"/>
</dbReference>
<dbReference type="EMBL" id="PDOD01000002">
    <property type="protein sequence ID" value="PYZ93084.1"/>
    <property type="molecule type" value="Genomic_DNA"/>
</dbReference>
<name>A0A323TGR6_9BACI</name>
<protein>
    <submittedName>
        <fullName evidence="2">Peptidase M16</fullName>
    </submittedName>
</protein>
<evidence type="ECO:0000313" key="2">
    <source>
        <dbReference type="EMBL" id="PYZ93084.1"/>
    </source>
</evidence>
<dbReference type="OrthoDB" id="9762085at2"/>
<dbReference type="GO" id="GO:0046872">
    <property type="term" value="F:metal ion binding"/>
    <property type="evidence" value="ECO:0007669"/>
    <property type="project" value="InterPro"/>
</dbReference>
<proteinExistence type="predicted"/>
<dbReference type="RefSeq" id="WP_110609114.1">
    <property type="nucleotide sequence ID" value="NZ_PDOD01000002.1"/>
</dbReference>
<dbReference type="InterPro" id="IPR050361">
    <property type="entry name" value="MPP/UQCRC_Complex"/>
</dbReference>
<keyword evidence="3" id="KW-1185">Reference proteome</keyword>
<evidence type="ECO:0000259" key="1">
    <source>
        <dbReference type="Pfam" id="PF05193"/>
    </source>
</evidence>